<dbReference type="PANTHER" id="PTHR43442">
    <property type="entry name" value="GLUCONOKINASE-RELATED"/>
    <property type="match status" value="1"/>
</dbReference>
<sequence length="188" mass="21002">MSSAAPILHAVIMGVSGGGKTTLARQLGEQLHWPVLEADDLHPAENLAELKTGSIPSKESSLKWLETIRDWMTARSEENYSTVVACPSLTRKHRDLLRQAQGIVFFIHLYGTRDVLARRMAQRVGPPMPPELLEEQLNLLQRLTTSERGLQLDIMRSPQQLVEDSLSAIAFAQRAYEPLTPRPQTPSD</sequence>
<evidence type="ECO:0000256" key="5">
    <source>
        <dbReference type="ARBA" id="ARBA00022741"/>
    </source>
</evidence>
<dbReference type="EMBL" id="PHQP01000068">
    <property type="protein sequence ID" value="RAV33499.1"/>
    <property type="molecule type" value="Genomic_DNA"/>
</dbReference>
<name>A0A364VA25_9CORY</name>
<dbReference type="CDD" id="cd02021">
    <property type="entry name" value="GntK"/>
    <property type="match status" value="1"/>
</dbReference>
<evidence type="ECO:0000256" key="4">
    <source>
        <dbReference type="ARBA" id="ARBA00022679"/>
    </source>
</evidence>
<dbReference type="OrthoDB" id="9795716at2"/>
<evidence type="ECO:0000256" key="3">
    <source>
        <dbReference type="ARBA" id="ARBA00012054"/>
    </source>
</evidence>
<dbReference type="SUPFAM" id="SSF52540">
    <property type="entry name" value="P-loop containing nucleoside triphosphate hydrolases"/>
    <property type="match status" value="1"/>
</dbReference>
<evidence type="ECO:0000256" key="2">
    <source>
        <dbReference type="ARBA" id="ARBA00008420"/>
    </source>
</evidence>
<dbReference type="NCBIfam" id="TIGR01313">
    <property type="entry name" value="therm_gnt_kin"/>
    <property type="match status" value="1"/>
</dbReference>
<proteinExistence type="inferred from homology"/>
<dbReference type="GO" id="GO:0005737">
    <property type="term" value="C:cytoplasm"/>
    <property type="evidence" value="ECO:0007669"/>
    <property type="project" value="TreeGrafter"/>
</dbReference>
<comment type="caution">
    <text evidence="10">The sequence shown here is derived from an EMBL/GenBank/DDBJ whole genome shotgun (WGS) entry which is preliminary data.</text>
</comment>
<evidence type="ECO:0000256" key="1">
    <source>
        <dbReference type="ARBA" id="ARBA00004761"/>
    </source>
</evidence>
<dbReference type="InterPro" id="IPR006001">
    <property type="entry name" value="Therm_gnt_kin"/>
</dbReference>
<dbReference type="EC" id="2.7.1.12" evidence="3 9"/>
<dbReference type="Proteomes" id="UP000251047">
    <property type="component" value="Unassembled WGS sequence"/>
</dbReference>
<dbReference type="Pfam" id="PF13671">
    <property type="entry name" value="AAA_33"/>
    <property type="match status" value="1"/>
</dbReference>
<reference evidence="10 11" key="1">
    <citation type="journal article" date="2018" name="Syst. Appl. Microbiol.">
        <title>Corynebacterium heidelbergense sp. nov., isolated from the preen glands of Egyptian geese (Alopochen aegyptiacus).</title>
        <authorList>
            <person name="Braun M.S."/>
            <person name="Wang E."/>
            <person name="Zimmermann S."/>
            <person name="Wink M."/>
        </authorList>
    </citation>
    <scope>NUCLEOTIDE SEQUENCE [LARGE SCALE GENOMIC DNA]</scope>
    <source>
        <strain evidence="10 11">DSM 104638</strain>
    </source>
</reference>
<dbReference type="RefSeq" id="WP_112770000.1">
    <property type="nucleotide sequence ID" value="NZ_CP063191.1"/>
</dbReference>
<evidence type="ECO:0000256" key="6">
    <source>
        <dbReference type="ARBA" id="ARBA00022777"/>
    </source>
</evidence>
<dbReference type="GO" id="GO:0005975">
    <property type="term" value="P:carbohydrate metabolic process"/>
    <property type="evidence" value="ECO:0007669"/>
    <property type="project" value="InterPro"/>
</dbReference>
<organism evidence="10 11">
    <name type="scientific">Corynebacterium heidelbergense</name>
    <dbReference type="NCBI Taxonomy" id="2055947"/>
    <lineage>
        <taxon>Bacteria</taxon>
        <taxon>Bacillati</taxon>
        <taxon>Actinomycetota</taxon>
        <taxon>Actinomycetes</taxon>
        <taxon>Mycobacteriales</taxon>
        <taxon>Corynebacteriaceae</taxon>
        <taxon>Corynebacterium</taxon>
    </lineage>
</organism>
<protein>
    <recommendedName>
        <fullName evidence="3 9">Gluconokinase</fullName>
        <ecNumber evidence="3 9">2.7.1.12</ecNumber>
    </recommendedName>
</protein>
<accession>A0A364VA25</accession>
<comment type="catalytic activity">
    <reaction evidence="8 9">
        <text>D-gluconate + ATP = 6-phospho-D-gluconate + ADP + H(+)</text>
        <dbReference type="Rhea" id="RHEA:19433"/>
        <dbReference type="ChEBI" id="CHEBI:15378"/>
        <dbReference type="ChEBI" id="CHEBI:18391"/>
        <dbReference type="ChEBI" id="CHEBI:30616"/>
        <dbReference type="ChEBI" id="CHEBI:58759"/>
        <dbReference type="ChEBI" id="CHEBI:456216"/>
        <dbReference type="EC" id="2.7.1.12"/>
    </reaction>
</comment>
<evidence type="ECO:0000313" key="10">
    <source>
        <dbReference type="EMBL" id="RAV33499.1"/>
    </source>
</evidence>
<keyword evidence="5 9" id="KW-0547">Nucleotide-binding</keyword>
<keyword evidence="6 9" id="KW-0418">Kinase</keyword>
<evidence type="ECO:0000256" key="7">
    <source>
        <dbReference type="ARBA" id="ARBA00022840"/>
    </source>
</evidence>
<comment type="similarity">
    <text evidence="2 9">Belongs to the gluconokinase GntK/GntV family.</text>
</comment>
<dbReference type="AlphaFoldDB" id="A0A364VA25"/>
<dbReference type="GO" id="GO:0005524">
    <property type="term" value="F:ATP binding"/>
    <property type="evidence" value="ECO:0007669"/>
    <property type="project" value="UniProtKB-KW"/>
</dbReference>
<dbReference type="PANTHER" id="PTHR43442:SF3">
    <property type="entry name" value="GLUCONOKINASE-RELATED"/>
    <property type="match status" value="1"/>
</dbReference>
<evidence type="ECO:0000256" key="8">
    <source>
        <dbReference type="ARBA" id="ARBA00048090"/>
    </source>
</evidence>
<keyword evidence="4 9" id="KW-0808">Transferase</keyword>
<dbReference type="Gene3D" id="3.40.50.300">
    <property type="entry name" value="P-loop containing nucleotide triphosphate hydrolases"/>
    <property type="match status" value="1"/>
</dbReference>
<keyword evidence="7 9" id="KW-0067">ATP-binding</keyword>
<comment type="pathway">
    <text evidence="1">Carbohydrate acid metabolism.</text>
</comment>
<gene>
    <name evidence="10" type="ORF">CWC39_08190</name>
</gene>
<evidence type="ECO:0000256" key="9">
    <source>
        <dbReference type="RuleBase" id="RU363066"/>
    </source>
</evidence>
<dbReference type="InterPro" id="IPR027417">
    <property type="entry name" value="P-loop_NTPase"/>
</dbReference>
<evidence type="ECO:0000313" key="11">
    <source>
        <dbReference type="Proteomes" id="UP000251047"/>
    </source>
</evidence>
<dbReference type="GO" id="GO:0046316">
    <property type="term" value="F:gluconokinase activity"/>
    <property type="evidence" value="ECO:0007669"/>
    <property type="project" value="UniProtKB-EC"/>
</dbReference>